<organism evidence="1 2">
    <name type="scientific">Pelagivirga sediminicola</name>
    <dbReference type="NCBI Taxonomy" id="2170575"/>
    <lineage>
        <taxon>Bacteria</taxon>
        <taxon>Pseudomonadati</taxon>
        <taxon>Pseudomonadota</taxon>
        <taxon>Alphaproteobacteria</taxon>
        <taxon>Rhodobacterales</taxon>
        <taxon>Paracoccaceae</taxon>
        <taxon>Pelagivirga</taxon>
    </lineage>
</organism>
<reference evidence="1 2" key="1">
    <citation type="submission" date="2018-04" db="EMBL/GenBank/DDBJ databases">
        <title>Pelagivirga bohaiensis gen. nov., sp. nov., a bacterium isolated from the Bohai Sea.</title>
        <authorList>
            <person name="Ji X."/>
        </authorList>
    </citation>
    <scope>NUCLEOTIDE SEQUENCE [LARGE SCALE GENOMIC DNA]</scope>
    <source>
        <strain evidence="1 2">BH-SD19</strain>
    </source>
</reference>
<evidence type="ECO:0000313" key="1">
    <source>
        <dbReference type="EMBL" id="PVA09511.1"/>
    </source>
</evidence>
<gene>
    <name evidence="1" type="ORF">DC366_14105</name>
</gene>
<comment type="caution">
    <text evidence="1">The sequence shown here is derived from an EMBL/GenBank/DDBJ whole genome shotgun (WGS) entry which is preliminary data.</text>
</comment>
<evidence type="ECO:0000313" key="2">
    <source>
        <dbReference type="Proteomes" id="UP000244446"/>
    </source>
</evidence>
<keyword evidence="2" id="KW-1185">Reference proteome</keyword>
<dbReference type="Proteomes" id="UP000244446">
    <property type="component" value="Unassembled WGS sequence"/>
</dbReference>
<dbReference type="EMBL" id="QCYH01000008">
    <property type="protein sequence ID" value="PVA09511.1"/>
    <property type="molecule type" value="Genomic_DNA"/>
</dbReference>
<dbReference type="AlphaFoldDB" id="A0A2T7G518"/>
<name>A0A2T7G518_9RHOB</name>
<proteinExistence type="predicted"/>
<sequence>MQTGLEWAIRKVASTHDLDDVKRRWLDQIGKEMTSQVVIDRKALTTRLSHNRAVILDEIKAEA</sequence>
<accession>A0A2T7G518</accession>
<protein>
    <submittedName>
        <fullName evidence="1">Uncharacterized protein</fullName>
    </submittedName>
</protein>